<dbReference type="EC" id="3.2.1.23" evidence="4"/>
<evidence type="ECO:0000256" key="7">
    <source>
        <dbReference type="ARBA" id="ARBA00022729"/>
    </source>
</evidence>
<keyword evidence="10" id="KW-0326">Glycosidase</keyword>
<dbReference type="GO" id="GO:0004565">
    <property type="term" value="F:beta-galactosidase activity"/>
    <property type="evidence" value="ECO:0007669"/>
    <property type="project" value="UniProtKB-EC"/>
</dbReference>
<dbReference type="Gene3D" id="2.60.120.260">
    <property type="entry name" value="Galactose-binding domain-like"/>
    <property type="match status" value="1"/>
</dbReference>
<evidence type="ECO:0000256" key="2">
    <source>
        <dbReference type="ARBA" id="ARBA00004271"/>
    </source>
</evidence>
<accession>A0AAP0EM98</accession>
<protein>
    <recommendedName>
        <fullName evidence="4">beta-galactosidase</fullName>
        <ecNumber evidence="4">3.2.1.23</ecNumber>
    </recommendedName>
</protein>
<feature type="domain" description="SUEL-type lectin" evidence="13">
    <location>
        <begin position="854"/>
        <end position="939"/>
    </location>
</feature>
<organism evidence="14 15">
    <name type="scientific">Stephania japonica</name>
    <dbReference type="NCBI Taxonomy" id="461633"/>
    <lineage>
        <taxon>Eukaryota</taxon>
        <taxon>Viridiplantae</taxon>
        <taxon>Streptophyta</taxon>
        <taxon>Embryophyta</taxon>
        <taxon>Tracheophyta</taxon>
        <taxon>Spermatophyta</taxon>
        <taxon>Magnoliopsida</taxon>
        <taxon>Ranunculales</taxon>
        <taxon>Menispermaceae</taxon>
        <taxon>Menispermoideae</taxon>
        <taxon>Cissampelideae</taxon>
        <taxon>Stephania</taxon>
    </lineage>
</organism>
<evidence type="ECO:0000256" key="10">
    <source>
        <dbReference type="ARBA" id="ARBA00023295"/>
    </source>
</evidence>
<dbReference type="Pfam" id="PF01301">
    <property type="entry name" value="Glyco_hydro_35"/>
    <property type="match status" value="1"/>
</dbReference>
<dbReference type="PROSITE" id="PS50228">
    <property type="entry name" value="SUEL_LECTIN"/>
    <property type="match status" value="1"/>
</dbReference>
<dbReference type="InterPro" id="IPR000922">
    <property type="entry name" value="Lectin_gal-bd_dom"/>
</dbReference>
<evidence type="ECO:0000256" key="1">
    <source>
        <dbReference type="ARBA" id="ARBA00001412"/>
    </source>
</evidence>
<evidence type="ECO:0000259" key="13">
    <source>
        <dbReference type="PROSITE" id="PS50228"/>
    </source>
</evidence>
<feature type="chain" id="PRO_5042947308" description="beta-galactosidase" evidence="12">
    <location>
        <begin position="29"/>
        <end position="939"/>
    </location>
</feature>
<dbReference type="InterPro" id="IPR001944">
    <property type="entry name" value="Glycoside_Hdrlase_35"/>
</dbReference>
<evidence type="ECO:0000256" key="9">
    <source>
        <dbReference type="ARBA" id="ARBA00023180"/>
    </source>
</evidence>
<dbReference type="Gene3D" id="3.20.20.80">
    <property type="entry name" value="Glycosidases"/>
    <property type="match status" value="2"/>
</dbReference>
<evidence type="ECO:0000256" key="8">
    <source>
        <dbReference type="ARBA" id="ARBA00022801"/>
    </source>
</evidence>
<gene>
    <name evidence="14" type="ORF">Sjap_021597</name>
</gene>
<evidence type="ECO:0000256" key="12">
    <source>
        <dbReference type="SAM" id="SignalP"/>
    </source>
</evidence>
<evidence type="ECO:0000313" key="15">
    <source>
        <dbReference type="Proteomes" id="UP001417504"/>
    </source>
</evidence>
<dbReference type="GO" id="GO:0030246">
    <property type="term" value="F:carbohydrate binding"/>
    <property type="evidence" value="ECO:0007669"/>
    <property type="project" value="InterPro"/>
</dbReference>
<comment type="similarity">
    <text evidence="3 11">Belongs to the glycosyl hydrolase 35 family.</text>
</comment>
<dbReference type="FunFam" id="2.60.120.260:FF:000097">
    <property type="entry name" value="Beta-galactosidase"/>
    <property type="match status" value="1"/>
</dbReference>
<dbReference type="Proteomes" id="UP001417504">
    <property type="component" value="Unassembled WGS sequence"/>
</dbReference>
<keyword evidence="9" id="KW-0325">Glycoprotein</keyword>
<keyword evidence="7 12" id="KW-0732">Signal</keyword>
<dbReference type="SUPFAM" id="SSF49785">
    <property type="entry name" value="Galactose-binding domain-like"/>
    <property type="match status" value="1"/>
</dbReference>
<dbReference type="InterPro" id="IPR041392">
    <property type="entry name" value="GHD"/>
</dbReference>
<dbReference type="PRINTS" id="PR00742">
    <property type="entry name" value="GLHYDRLASE35"/>
</dbReference>
<comment type="catalytic activity">
    <reaction evidence="1">
        <text>Hydrolysis of terminal non-reducing beta-D-galactose residues in beta-D-galactosides.</text>
        <dbReference type="EC" id="3.2.1.23"/>
    </reaction>
</comment>
<feature type="signal peptide" evidence="12">
    <location>
        <begin position="1"/>
        <end position="28"/>
    </location>
</feature>
<name>A0AAP0EM98_9MAGN</name>
<dbReference type="InterPro" id="IPR017853">
    <property type="entry name" value="GH"/>
</dbReference>
<dbReference type="GO" id="GO:0005975">
    <property type="term" value="P:carbohydrate metabolic process"/>
    <property type="evidence" value="ECO:0007669"/>
    <property type="project" value="InterPro"/>
</dbReference>
<reference evidence="14 15" key="1">
    <citation type="submission" date="2024-01" db="EMBL/GenBank/DDBJ databases">
        <title>Genome assemblies of Stephania.</title>
        <authorList>
            <person name="Yang L."/>
        </authorList>
    </citation>
    <scope>NUCLEOTIDE SEQUENCE [LARGE SCALE GENOMIC DNA]</scope>
    <source>
        <strain evidence="14">QJT</strain>
        <tissue evidence="14">Leaf</tissue>
    </source>
</reference>
<evidence type="ECO:0000256" key="6">
    <source>
        <dbReference type="ARBA" id="ARBA00022525"/>
    </source>
</evidence>
<dbReference type="EMBL" id="JBBNAE010000009">
    <property type="protein sequence ID" value="KAK9096100.1"/>
    <property type="molecule type" value="Genomic_DNA"/>
</dbReference>
<dbReference type="PANTHER" id="PTHR23421">
    <property type="entry name" value="BETA-GALACTOSIDASE RELATED"/>
    <property type="match status" value="1"/>
</dbReference>
<evidence type="ECO:0000313" key="14">
    <source>
        <dbReference type="EMBL" id="KAK9096100.1"/>
    </source>
</evidence>
<dbReference type="Gene3D" id="2.60.120.740">
    <property type="match status" value="1"/>
</dbReference>
<evidence type="ECO:0000256" key="3">
    <source>
        <dbReference type="ARBA" id="ARBA00009809"/>
    </source>
</evidence>
<dbReference type="AlphaFoldDB" id="A0AAP0EM98"/>
<dbReference type="SUPFAM" id="SSF51445">
    <property type="entry name" value="(Trans)glycosidases"/>
    <property type="match status" value="1"/>
</dbReference>
<dbReference type="Pfam" id="PF02140">
    <property type="entry name" value="SUEL_Lectin"/>
    <property type="match status" value="1"/>
</dbReference>
<keyword evidence="15" id="KW-1185">Reference proteome</keyword>
<keyword evidence="5" id="KW-0052">Apoplast</keyword>
<dbReference type="Pfam" id="PF21467">
    <property type="entry name" value="BetaGal_gal-bd"/>
    <property type="match status" value="1"/>
</dbReference>
<dbReference type="Pfam" id="PF17834">
    <property type="entry name" value="GHD"/>
    <property type="match status" value="1"/>
</dbReference>
<sequence>MADVILSHAISLSFCFFALFIFFEISSASNVSYDSRSLIIDGQRKLLFSASIHYPRSVPAMWPGLVKTAKEGGVMRLRPMFFGMDMNFLLGITALGQYDLVKFVRIVREAGLYLILRIGPFVAAEWNFGGIPVWLHYVPGTVFRTDSEPFKVENEYGDIERVYGEGGKPYAMWAASMALSQNIGVPWIMCQQYDAPDPVINTCNSFYCDQFKPNSPNKPKIWTENWPGWFRTFGSKVPQRTPEDIALQLLVFSKRVYHGGTNFGRTSGGPFITTSYDYDAPIDEYGIPRFPKWGHLRQLHEAIKLCEHTLLHGEPASLSLGPAQESFLLALGFACISCQPLRKLAEPLAVIPLVGKAHCAHGSVVPCFTCKFIIMQADIYTDNSGTCAAFIANMDEENDKIIHFRNASYHVPAWSVSILPDCKNVAFNTAKTLEAVIGMWRFNFGEMIFFKPRSLEYYKTLMQIPINSDKNNYDRRAQKKLTPCFPGFVISIDISSDTRNVDMLVHDVAVGFQTSIVEMVPKDLRSSSHAGSKGLQWDVFVEKAGIWGGADFSANGLVDHINSTKDTTDYLCLLVNENEGFLSKGSQPILVVSSKGHALHAFVNQKVQASGSGNSSKPTFDFKCPIALKAGRNEISLLSMTVGLQNGGPFYEWVGAGINSVKIEGFNNGTIDLNSSSWIYKIGLEGEHLKIYQANGLNNVKWQSTADPPNNQPLTWYKAIVDPPTGDEPIGLDMADMGKGLAWLNGEAIGRYWPRKSSMDDECAKPCNYRGKLSISFINFMPNKCMTGCGEPTQRWYHIPRSWFKPSGNVLVVFEEKGGDPNKIKFSKRRITSVCGFISEDYPPVDLKSWQRSAKTKTTLNLECPKNTRISTIKFASFGTPTGKCGSYQEGPCHDPNSSSVVEKICLNKRSCKVELSKNLKKDLCPGSMKKLAVEALCR</sequence>
<proteinExistence type="inferred from homology"/>
<evidence type="ECO:0000256" key="5">
    <source>
        <dbReference type="ARBA" id="ARBA00022523"/>
    </source>
</evidence>
<keyword evidence="6" id="KW-0964">Secreted</keyword>
<dbReference type="InterPro" id="IPR031330">
    <property type="entry name" value="Gly_Hdrlase_35_cat"/>
</dbReference>
<comment type="subcellular location">
    <subcellularLocation>
        <location evidence="2">Secreted</location>
        <location evidence="2">Extracellular space</location>
        <location evidence="2">Apoplast</location>
    </subcellularLocation>
</comment>
<dbReference type="InterPro" id="IPR048913">
    <property type="entry name" value="BetaGal_gal-bd"/>
</dbReference>
<dbReference type="GO" id="GO:0048046">
    <property type="term" value="C:apoplast"/>
    <property type="evidence" value="ECO:0007669"/>
    <property type="project" value="UniProtKB-SubCell"/>
</dbReference>
<comment type="caution">
    <text evidence="14">The sequence shown here is derived from an EMBL/GenBank/DDBJ whole genome shotgun (WGS) entry which is preliminary data.</text>
</comment>
<dbReference type="InterPro" id="IPR008979">
    <property type="entry name" value="Galactose-bd-like_sf"/>
</dbReference>
<evidence type="ECO:0000256" key="4">
    <source>
        <dbReference type="ARBA" id="ARBA00012756"/>
    </source>
</evidence>
<dbReference type="InterPro" id="IPR043159">
    <property type="entry name" value="Lectin_gal-bd_sf"/>
</dbReference>
<keyword evidence="8" id="KW-0378">Hydrolase</keyword>
<dbReference type="CDD" id="cd22842">
    <property type="entry name" value="Gal_Rha_Lectin_BGal"/>
    <property type="match status" value="1"/>
</dbReference>
<evidence type="ECO:0000256" key="11">
    <source>
        <dbReference type="RuleBase" id="RU003679"/>
    </source>
</evidence>